<dbReference type="RefSeq" id="XP_033689189.1">
    <property type="nucleotide sequence ID" value="XM_033826454.1"/>
</dbReference>
<accession>A0A6A6IUE6</accession>
<keyword evidence="2" id="KW-0732">Signal</keyword>
<feature type="region of interest" description="Disordered" evidence="1">
    <location>
        <begin position="46"/>
        <end position="148"/>
    </location>
</feature>
<gene>
    <name evidence="3" type="ORF">BU26DRAFT_499990</name>
</gene>
<feature type="compositionally biased region" description="Basic and acidic residues" evidence="1">
    <location>
        <begin position="97"/>
        <end position="107"/>
    </location>
</feature>
<evidence type="ECO:0000313" key="3">
    <source>
        <dbReference type="EMBL" id="KAF2254185.1"/>
    </source>
</evidence>
<evidence type="ECO:0000256" key="1">
    <source>
        <dbReference type="SAM" id="MobiDB-lite"/>
    </source>
</evidence>
<feature type="compositionally biased region" description="Polar residues" evidence="1">
    <location>
        <begin position="109"/>
        <end position="127"/>
    </location>
</feature>
<feature type="chain" id="PRO_5025471172" evidence="2">
    <location>
        <begin position="16"/>
        <end position="148"/>
    </location>
</feature>
<proteinExistence type="predicted"/>
<protein>
    <submittedName>
        <fullName evidence="3">Uncharacterized protein</fullName>
    </submittedName>
</protein>
<dbReference type="AlphaFoldDB" id="A0A6A6IUE6"/>
<sequence length="148" mass="16077">MRSLYAIPFISSGEAFLLALAVADVEDLNIVCSKLLLHRLTFDQTSTPLEIPEDPPNERLSPSCRSEDVQPWHKSTEKNGSGADNEGVAHHGATTEPWHEAANEKGAPESSSTTTMVIEKGANNTSKRAVRADSYKRCARGPQTTQNS</sequence>
<dbReference type="EMBL" id="ML987190">
    <property type="protein sequence ID" value="KAF2254185.1"/>
    <property type="molecule type" value="Genomic_DNA"/>
</dbReference>
<evidence type="ECO:0000256" key="2">
    <source>
        <dbReference type="SAM" id="SignalP"/>
    </source>
</evidence>
<feature type="compositionally biased region" description="Basic and acidic residues" evidence="1">
    <location>
        <begin position="65"/>
        <end position="77"/>
    </location>
</feature>
<evidence type="ECO:0000313" key="4">
    <source>
        <dbReference type="Proteomes" id="UP000800094"/>
    </source>
</evidence>
<dbReference type="Proteomes" id="UP000800094">
    <property type="component" value="Unassembled WGS sequence"/>
</dbReference>
<reference evidence="3" key="1">
    <citation type="journal article" date="2020" name="Stud. Mycol.">
        <title>101 Dothideomycetes genomes: a test case for predicting lifestyles and emergence of pathogens.</title>
        <authorList>
            <person name="Haridas S."/>
            <person name="Albert R."/>
            <person name="Binder M."/>
            <person name="Bloem J."/>
            <person name="Labutti K."/>
            <person name="Salamov A."/>
            <person name="Andreopoulos B."/>
            <person name="Baker S."/>
            <person name="Barry K."/>
            <person name="Bills G."/>
            <person name="Bluhm B."/>
            <person name="Cannon C."/>
            <person name="Castanera R."/>
            <person name="Culley D."/>
            <person name="Daum C."/>
            <person name="Ezra D."/>
            <person name="Gonzalez J."/>
            <person name="Henrissat B."/>
            <person name="Kuo A."/>
            <person name="Liang C."/>
            <person name="Lipzen A."/>
            <person name="Lutzoni F."/>
            <person name="Magnuson J."/>
            <person name="Mondo S."/>
            <person name="Nolan M."/>
            <person name="Ohm R."/>
            <person name="Pangilinan J."/>
            <person name="Park H.-J."/>
            <person name="Ramirez L."/>
            <person name="Alfaro M."/>
            <person name="Sun H."/>
            <person name="Tritt A."/>
            <person name="Yoshinaga Y."/>
            <person name="Zwiers L.-H."/>
            <person name="Turgeon B."/>
            <person name="Goodwin S."/>
            <person name="Spatafora J."/>
            <person name="Crous P."/>
            <person name="Grigoriev I."/>
        </authorList>
    </citation>
    <scope>NUCLEOTIDE SEQUENCE</scope>
    <source>
        <strain evidence="3">CBS 122368</strain>
    </source>
</reference>
<name>A0A6A6IUE6_9PLEO</name>
<dbReference type="GeneID" id="54579784"/>
<keyword evidence="4" id="KW-1185">Reference proteome</keyword>
<feature type="signal peptide" evidence="2">
    <location>
        <begin position="1"/>
        <end position="15"/>
    </location>
</feature>
<organism evidence="3 4">
    <name type="scientific">Trematosphaeria pertusa</name>
    <dbReference type="NCBI Taxonomy" id="390896"/>
    <lineage>
        <taxon>Eukaryota</taxon>
        <taxon>Fungi</taxon>
        <taxon>Dikarya</taxon>
        <taxon>Ascomycota</taxon>
        <taxon>Pezizomycotina</taxon>
        <taxon>Dothideomycetes</taxon>
        <taxon>Pleosporomycetidae</taxon>
        <taxon>Pleosporales</taxon>
        <taxon>Massarineae</taxon>
        <taxon>Trematosphaeriaceae</taxon>
        <taxon>Trematosphaeria</taxon>
    </lineage>
</organism>